<dbReference type="GeneID" id="54479910"/>
<sequence length="833" mass="91011">MAIDNLLYRETDDLAYAETSFYPFEIDISHWQLRHYISAPEPDLLYYASGHDVFCLNTATKKRKHIATLPFEARCTASGYGWLCVGGGEEMGHFAAIKLDGASPTRTSVDATTLQNNESGVRDGVRRAASVKVDRMGEDIVNSISIHRIQDEEAHLDDIVAVLTNNDKTVRMYSLPQNLETWVVDLPFPMNHSTVSPDGRTLVAVGDVNAAYFFQRAIQETPPQIPKPHNRLTSASVEWKITNVATLHASKPGSTTGYFTTAWSPNGRLVAVGSEGGYITVFDMDLMASCALENGHGAIVAVVQGSRPDRQNPFPGAVRSIVFSPDPWDLLIWAEDQDRVCIGDLRTGLKTRQIVKIDPKMEGLRSITVDDILGDEPARPLASNPTRDLDEVEADFIRRYRQAPDNPTAVSFASEYIEARRRHRVRGYEAMSASLRAQRAELEDEPHEARTTPLTARGYEAMSARLRAQRAALEDEAQDTPPGLTAREQSILESLRITRQREEARSSGGVPPASVNYTSSDMFRDGGSHRSNATTAASGTRSGGDSMTRPIYEILNSMQDSLPELARTNATSSPRPGSSHGRDSPGALPSFSQFNDGAWAGASAGQRSSSSLIRLSDGSRLPRRRTAAIPTPPDSNSPTTSTFSNSNTRAGQNGATATAASAREETEDDNPWRTIEEHMTLARGPLFESAQRAQAASPLPAATTTTTRPSATDDLQSELLAERAVARTLARRPEYWRFLNGTGAALLNNGERGDRSAPRLPALVAQHAGAADLMLRRNQMRLAHYAGRSVGVRTAGLAMSADGRTLWAACEEGIFEVRLRVKGRMFWPSVVPR</sequence>
<dbReference type="InterPro" id="IPR019417">
    <property type="entry name" value="DUF2415"/>
</dbReference>
<feature type="region of interest" description="Disordered" evidence="1">
    <location>
        <begin position="567"/>
        <end position="673"/>
    </location>
</feature>
<dbReference type="SUPFAM" id="SSF50978">
    <property type="entry name" value="WD40 repeat-like"/>
    <property type="match status" value="1"/>
</dbReference>
<dbReference type="EMBL" id="MU001633">
    <property type="protein sequence ID" value="KAF2485204.1"/>
    <property type="molecule type" value="Genomic_DNA"/>
</dbReference>
<gene>
    <name evidence="3" type="ORF">BDY17DRAFT_98745</name>
</gene>
<dbReference type="Gene3D" id="2.130.10.10">
    <property type="entry name" value="YVTN repeat-like/Quinoprotein amine dehydrogenase"/>
    <property type="match status" value="1"/>
</dbReference>
<feature type="region of interest" description="Disordered" evidence="1">
    <location>
        <begin position="690"/>
        <end position="716"/>
    </location>
</feature>
<feature type="domain" description="DUF2415" evidence="2">
    <location>
        <begin position="316"/>
        <end position="355"/>
    </location>
</feature>
<dbReference type="Pfam" id="PF10313">
    <property type="entry name" value="DUF2415"/>
    <property type="match status" value="1"/>
</dbReference>
<accession>A0A6A6PZM5</accession>
<organism evidence="3 4">
    <name type="scientific">Neohortaea acidophila</name>
    <dbReference type="NCBI Taxonomy" id="245834"/>
    <lineage>
        <taxon>Eukaryota</taxon>
        <taxon>Fungi</taxon>
        <taxon>Dikarya</taxon>
        <taxon>Ascomycota</taxon>
        <taxon>Pezizomycotina</taxon>
        <taxon>Dothideomycetes</taxon>
        <taxon>Dothideomycetidae</taxon>
        <taxon>Mycosphaerellales</taxon>
        <taxon>Teratosphaeriaceae</taxon>
        <taxon>Neohortaea</taxon>
    </lineage>
</organism>
<name>A0A6A6PZM5_9PEZI</name>
<dbReference type="RefSeq" id="XP_033591773.1">
    <property type="nucleotide sequence ID" value="XM_033738909.1"/>
</dbReference>
<dbReference type="PANTHER" id="PTHR43991">
    <property type="entry name" value="WD REPEAT PROTEIN (AFU_ORTHOLOGUE AFUA_8G05640)-RELATED"/>
    <property type="match status" value="1"/>
</dbReference>
<feature type="compositionally biased region" description="Low complexity" evidence="1">
    <location>
        <begin position="690"/>
        <end position="714"/>
    </location>
</feature>
<protein>
    <recommendedName>
        <fullName evidence="2">DUF2415 domain-containing protein</fullName>
    </recommendedName>
</protein>
<dbReference type="PANTHER" id="PTHR43991:SF9">
    <property type="entry name" value="DUF2415 DOMAIN-CONTAINING PROTEIN"/>
    <property type="match status" value="1"/>
</dbReference>
<feature type="compositionally biased region" description="Low complexity" evidence="1">
    <location>
        <begin position="597"/>
        <end position="619"/>
    </location>
</feature>
<dbReference type="InterPro" id="IPR015943">
    <property type="entry name" value="WD40/YVTN_repeat-like_dom_sf"/>
</dbReference>
<dbReference type="AlphaFoldDB" id="A0A6A6PZM5"/>
<evidence type="ECO:0000259" key="2">
    <source>
        <dbReference type="Pfam" id="PF10313"/>
    </source>
</evidence>
<dbReference type="InterPro" id="IPR036322">
    <property type="entry name" value="WD40_repeat_dom_sf"/>
</dbReference>
<keyword evidence="4" id="KW-1185">Reference proteome</keyword>
<feature type="compositionally biased region" description="Polar residues" evidence="1">
    <location>
        <begin position="529"/>
        <end position="545"/>
    </location>
</feature>
<dbReference type="Proteomes" id="UP000799767">
    <property type="component" value="Unassembled WGS sequence"/>
</dbReference>
<feature type="compositionally biased region" description="Low complexity" evidence="1">
    <location>
        <begin position="636"/>
        <end position="648"/>
    </location>
</feature>
<feature type="region of interest" description="Disordered" evidence="1">
    <location>
        <begin position="470"/>
        <end position="548"/>
    </location>
</feature>
<dbReference type="OrthoDB" id="418169at2759"/>
<evidence type="ECO:0000313" key="4">
    <source>
        <dbReference type="Proteomes" id="UP000799767"/>
    </source>
</evidence>
<proteinExistence type="predicted"/>
<evidence type="ECO:0000256" key="1">
    <source>
        <dbReference type="SAM" id="MobiDB-lite"/>
    </source>
</evidence>
<reference evidence="3" key="1">
    <citation type="journal article" date="2020" name="Stud. Mycol.">
        <title>101 Dothideomycetes genomes: a test case for predicting lifestyles and emergence of pathogens.</title>
        <authorList>
            <person name="Haridas S."/>
            <person name="Albert R."/>
            <person name="Binder M."/>
            <person name="Bloem J."/>
            <person name="Labutti K."/>
            <person name="Salamov A."/>
            <person name="Andreopoulos B."/>
            <person name="Baker S."/>
            <person name="Barry K."/>
            <person name="Bills G."/>
            <person name="Bluhm B."/>
            <person name="Cannon C."/>
            <person name="Castanera R."/>
            <person name="Culley D."/>
            <person name="Daum C."/>
            <person name="Ezra D."/>
            <person name="Gonzalez J."/>
            <person name="Henrissat B."/>
            <person name="Kuo A."/>
            <person name="Liang C."/>
            <person name="Lipzen A."/>
            <person name="Lutzoni F."/>
            <person name="Magnuson J."/>
            <person name="Mondo S."/>
            <person name="Nolan M."/>
            <person name="Ohm R."/>
            <person name="Pangilinan J."/>
            <person name="Park H.-J."/>
            <person name="Ramirez L."/>
            <person name="Alfaro M."/>
            <person name="Sun H."/>
            <person name="Tritt A."/>
            <person name="Yoshinaga Y."/>
            <person name="Zwiers L.-H."/>
            <person name="Turgeon B."/>
            <person name="Goodwin S."/>
            <person name="Spatafora J."/>
            <person name="Crous P."/>
            <person name="Grigoriev I."/>
        </authorList>
    </citation>
    <scope>NUCLEOTIDE SEQUENCE</scope>
    <source>
        <strain evidence="3">CBS 113389</strain>
    </source>
</reference>
<evidence type="ECO:0000313" key="3">
    <source>
        <dbReference type="EMBL" id="KAF2485204.1"/>
    </source>
</evidence>